<reference evidence="1 2" key="1">
    <citation type="journal article" date="2014" name="Agronomy (Basel)">
        <title>A Draft Genome Sequence for Ensete ventricosum, the Drought-Tolerant Tree Against Hunger.</title>
        <authorList>
            <person name="Harrison J."/>
            <person name="Moore K.A."/>
            <person name="Paszkiewicz K."/>
            <person name="Jones T."/>
            <person name="Grant M."/>
            <person name="Ambacheew D."/>
            <person name="Muzemil S."/>
            <person name="Studholme D.J."/>
        </authorList>
    </citation>
    <scope>NUCLEOTIDE SEQUENCE [LARGE SCALE GENOMIC DNA]</scope>
</reference>
<sequence length="133" mass="14781">MRRIASMQYLDAIPVHGIANAPGRTLLSHISHSARFVASSPLHRKSNELARSIFPSIPRPIGVFFVLVVREPRSVVARHRLPEKYACSTPQSPLKKASMDHYHDIVGLHVANRAICLPPPALFSMLLDVFPCL</sequence>
<gene>
    <name evidence="1" type="ORF">B296_00017566</name>
</gene>
<proteinExistence type="predicted"/>
<evidence type="ECO:0000313" key="2">
    <source>
        <dbReference type="Proteomes" id="UP000287651"/>
    </source>
</evidence>
<comment type="caution">
    <text evidence="1">The sequence shown here is derived from an EMBL/GenBank/DDBJ whole genome shotgun (WGS) entry which is preliminary data.</text>
</comment>
<organism evidence="1 2">
    <name type="scientific">Ensete ventricosum</name>
    <name type="common">Abyssinian banana</name>
    <name type="synonym">Musa ensete</name>
    <dbReference type="NCBI Taxonomy" id="4639"/>
    <lineage>
        <taxon>Eukaryota</taxon>
        <taxon>Viridiplantae</taxon>
        <taxon>Streptophyta</taxon>
        <taxon>Embryophyta</taxon>
        <taxon>Tracheophyta</taxon>
        <taxon>Spermatophyta</taxon>
        <taxon>Magnoliopsida</taxon>
        <taxon>Liliopsida</taxon>
        <taxon>Zingiberales</taxon>
        <taxon>Musaceae</taxon>
        <taxon>Ensete</taxon>
    </lineage>
</organism>
<dbReference type="Proteomes" id="UP000287651">
    <property type="component" value="Unassembled WGS sequence"/>
</dbReference>
<protein>
    <submittedName>
        <fullName evidence="1">Uncharacterized protein</fullName>
    </submittedName>
</protein>
<evidence type="ECO:0000313" key="1">
    <source>
        <dbReference type="EMBL" id="RRT76435.1"/>
    </source>
</evidence>
<accession>A0A427AJL0</accession>
<dbReference type="AlphaFoldDB" id="A0A427AJL0"/>
<dbReference type="EMBL" id="AMZH03002197">
    <property type="protein sequence ID" value="RRT76435.1"/>
    <property type="molecule type" value="Genomic_DNA"/>
</dbReference>
<name>A0A427AJL0_ENSVE</name>